<dbReference type="Proteomes" id="UP000003860">
    <property type="component" value="Unassembled WGS sequence"/>
</dbReference>
<evidence type="ECO:0000256" key="1">
    <source>
        <dbReference type="SAM" id="Phobius"/>
    </source>
</evidence>
<dbReference type="EMBL" id="ACXX02000001">
    <property type="protein sequence ID" value="EGD49262.1"/>
    <property type="molecule type" value="Genomic_DNA"/>
</dbReference>
<reference evidence="3" key="1">
    <citation type="submission" date="2009-07" db="EMBL/GenBank/DDBJ databases">
        <authorList>
            <consortium name="US DOE Joint Genome Institute (JGI-PGF)"/>
            <person name="Lucas S."/>
            <person name="Copeland A."/>
            <person name="Lapidus A."/>
            <person name="Glavina del Rio T."/>
            <person name="Tice H."/>
            <person name="Bruce D."/>
            <person name="Goodwin L."/>
            <person name="Pitluck S."/>
            <person name="Larimer F."/>
            <person name="Land M.L."/>
            <person name="Mouttaki H."/>
            <person name="He Z."/>
            <person name="Zhou J."/>
            <person name="Hemme C.L."/>
        </authorList>
    </citation>
    <scope>NUCLEOTIDE SEQUENCE [LARGE SCALE GENOMIC DNA]</scope>
    <source>
        <strain evidence="3">DSM 2782</strain>
    </source>
</reference>
<keyword evidence="1" id="KW-1133">Transmembrane helix</keyword>
<name>F1T714_9FIRM</name>
<keyword evidence="3" id="KW-0547">Nucleotide-binding</keyword>
<feature type="transmembrane region" description="Helical" evidence="1">
    <location>
        <begin position="151"/>
        <end position="170"/>
    </location>
</feature>
<dbReference type="SUPFAM" id="SSF55874">
    <property type="entry name" value="ATPase domain of HSP90 chaperone/DNA topoisomerase II/histidine kinase"/>
    <property type="match status" value="1"/>
</dbReference>
<dbReference type="eggNOG" id="COG3290">
    <property type="taxonomic scope" value="Bacteria"/>
</dbReference>
<accession>F1T714</accession>
<organism evidence="3 4">
    <name type="scientific">Ruminiclostridium papyrosolvens DSM 2782</name>
    <dbReference type="NCBI Taxonomy" id="588581"/>
    <lineage>
        <taxon>Bacteria</taxon>
        <taxon>Bacillati</taxon>
        <taxon>Bacillota</taxon>
        <taxon>Clostridia</taxon>
        <taxon>Eubacteriales</taxon>
        <taxon>Oscillospiraceae</taxon>
        <taxon>Ruminiclostridium</taxon>
    </lineage>
</organism>
<evidence type="ECO:0000259" key="2">
    <source>
        <dbReference type="Pfam" id="PF14501"/>
    </source>
</evidence>
<dbReference type="Pfam" id="PF14501">
    <property type="entry name" value="HATPase_c_5"/>
    <property type="match status" value="1"/>
</dbReference>
<dbReference type="InterPro" id="IPR036890">
    <property type="entry name" value="HATPase_C_sf"/>
</dbReference>
<sequence length="437" mass="50285">MNTILPDILRAVVSEVMVLLLMFTLSKPKYGKKVMTIAIITMALLDLFTSIYFYLRNDYTALAKFDVGLVIFICIIGKPLVKDSIMEWCFNFITAMNVFLAVVVLSYLFSRYFPYPPYANSVLRFLLFGLVILLVRRYIHRLYRQTVERWNVFFLVVTALLVNFFYYIVISENIQKTLSERSVPLFLLIVLGVVIYITIFYSIQSISSEYKLREENIKIQMQQKLIRMSMDAMETQVELTQNEYRLALSNVEQVRRLRHDLKHHLSVISALLVKNDTEGAMDYISTITEELPQKTLSDKNLITESFMSKYSTLCERDGIVFKADIDYDEDRIPNKTKLGLILGNALQNAYEAALTASEDNRQISVAGRQVHDNLLLVISNGYDGKLNPDYKTRKDGNLHGFGLLSIQSTAEQYGGYVEIEHTNREFMLTVGLTINNT</sequence>
<keyword evidence="1" id="KW-0472">Membrane</keyword>
<dbReference type="RefSeq" id="WP_004615842.1">
    <property type="nucleotide sequence ID" value="NZ_ACXX02000001.1"/>
</dbReference>
<feature type="transmembrane region" description="Helical" evidence="1">
    <location>
        <begin position="121"/>
        <end position="139"/>
    </location>
</feature>
<dbReference type="AlphaFoldDB" id="F1T714"/>
<feature type="transmembrane region" description="Helical" evidence="1">
    <location>
        <begin position="182"/>
        <end position="203"/>
    </location>
</feature>
<dbReference type="GO" id="GO:0005524">
    <property type="term" value="F:ATP binding"/>
    <property type="evidence" value="ECO:0007669"/>
    <property type="project" value="UniProtKB-KW"/>
</dbReference>
<feature type="transmembrane region" description="Helical" evidence="1">
    <location>
        <begin position="6"/>
        <end position="25"/>
    </location>
</feature>
<feature type="transmembrane region" description="Helical" evidence="1">
    <location>
        <begin position="61"/>
        <end position="81"/>
    </location>
</feature>
<protein>
    <submittedName>
        <fullName evidence="3">ATP-binding region ATPase domain protein</fullName>
    </submittedName>
</protein>
<dbReference type="Gene3D" id="3.30.565.10">
    <property type="entry name" value="Histidine kinase-like ATPase, C-terminal domain"/>
    <property type="match status" value="1"/>
</dbReference>
<comment type="caution">
    <text evidence="3">The sequence shown here is derived from an EMBL/GenBank/DDBJ whole genome shotgun (WGS) entry which is preliminary data.</text>
</comment>
<feature type="domain" description="Sensor histidine kinase NatK-like C-terminal" evidence="2">
    <location>
        <begin position="338"/>
        <end position="431"/>
    </location>
</feature>
<dbReference type="InterPro" id="IPR032834">
    <property type="entry name" value="NatK-like_C"/>
</dbReference>
<dbReference type="OrthoDB" id="1837658at2"/>
<proteinExistence type="predicted"/>
<keyword evidence="1" id="KW-0812">Transmembrane</keyword>
<feature type="transmembrane region" description="Helical" evidence="1">
    <location>
        <begin position="88"/>
        <end position="109"/>
    </location>
</feature>
<evidence type="ECO:0000313" key="3">
    <source>
        <dbReference type="EMBL" id="EGD49262.1"/>
    </source>
</evidence>
<feature type="transmembrane region" description="Helical" evidence="1">
    <location>
        <begin position="37"/>
        <end position="55"/>
    </location>
</feature>
<reference evidence="3" key="2">
    <citation type="submission" date="2011-01" db="EMBL/GenBank/DDBJ databases">
        <title>The Non-contiguous Finished genome of Clostridium papyrosolvens.</title>
        <authorList>
            <person name="Lucas S."/>
            <person name="Copeland A."/>
            <person name="Lapidus A."/>
            <person name="Cheng J.-F."/>
            <person name="Goodwin L."/>
            <person name="Pitluck S."/>
            <person name="Misra M."/>
            <person name="Chertkov O."/>
            <person name="Detter J.C."/>
            <person name="Han C."/>
            <person name="Tapia R."/>
            <person name="Land M."/>
            <person name="Hauser L."/>
            <person name="Kyrpides N."/>
            <person name="Ivanova N."/>
            <person name="Pagani I."/>
            <person name="Mouttaki H."/>
            <person name="He Z."/>
            <person name="Zhou J."/>
            <person name="Hemme C.L."/>
            <person name="Woyke T."/>
        </authorList>
    </citation>
    <scope>NUCLEOTIDE SEQUENCE [LARGE SCALE GENOMIC DNA]</scope>
    <source>
        <strain evidence="3">DSM 2782</strain>
    </source>
</reference>
<dbReference type="STRING" id="588581.Cpap_3694"/>
<keyword evidence="4" id="KW-1185">Reference proteome</keyword>
<gene>
    <name evidence="3" type="ORF">Cpap_3694</name>
</gene>
<keyword evidence="3" id="KW-0067">ATP-binding</keyword>
<evidence type="ECO:0000313" key="4">
    <source>
        <dbReference type="Proteomes" id="UP000003860"/>
    </source>
</evidence>